<evidence type="ECO:0000256" key="1">
    <source>
        <dbReference type="SAM" id="MobiDB-lite"/>
    </source>
</evidence>
<name>A0A0L0T759_ALLM3</name>
<dbReference type="EMBL" id="GG745367">
    <property type="protein sequence ID" value="KNE70643.1"/>
    <property type="molecule type" value="Genomic_DNA"/>
</dbReference>
<sequence length="212" mass="22703">MQTKKAAHCRSVRICLAPMGDKCRVLLAESPHWAAAKAYARATFDADQGFGIVMSLRTCEARWRAAVTEDEQGNSDSERENLVPLPSPSRGDPTKTDPPLAPPWAARRRSADLTVDVAPPPKRARPANAEPPPPRDLAPPSPPPPTAAGSSPWVALALGHVQMQTNMMHTEILRTWLAAWERMHALGYTKGEIGGALAADSAVEVTAVVPVG</sequence>
<dbReference type="VEuPathDB" id="FungiDB:AMAG_15399"/>
<keyword evidence="3" id="KW-1185">Reference proteome</keyword>
<feature type="region of interest" description="Disordered" evidence="1">
    <location>
        <begin position="67"/>
        <end position="151"/>
    </location>
</feature>
<protein>
    <submittedName>
        <fullName evidence="2">Uncharacterized protein</fullName>
    </submittedName>
</protein>
<evidence type="ECO:0000313" key="3">
    <source>
        <dbReference type="Proteomes" id="UP000054350"/>
    </source>
</evidence>
<organism evidence="2 3">
    <name type="scientific">Allomyces macrogynus (strain ATCC 38327)</name>
    <name type="common">Allomyces javanicus var. macrogynus</name>
    <dbReference type="NCBI Taxonomy" id="578462"/>
    <lineage>
        <taxon>Eukaryota</taxon>
        <taxon>Fungi</taxon>
        <taxon>Fungi incertae sedis</taxon>
        <taxon>Blastocladiomycota</taxon>
        <taxon>Blastocladiomycetes</taxon>
        <taxon>Blastocladiales</taxon>
        <taxon>Blastocladiaceae</taxon>
        <taxon>Allomyces</taxon>
    </lineage>
</organism>
<accession>A0A0L0T759</accession>
<dbReference type="Proteomes" id="UP000054350">
    <property type="component" value="Unassembled WGS sequence"/>
</dbReference>
<reference evidence="2 3" key="1">
    <citation type="submission" date="2009-11" db="EMBL/GenBank/DDBJ databases">
        <title>Annotation of Allomyces macrogynus ATCC 38327.</title>
        <authorList>
            <consortium name="The Broad Institute Genome Sequencing Platform"/>
            <person name="Russ C."/>
            <person name="Cuomo C."/>
            <person name="Burger G."/>
            <person name="Gray M.W."/>
            <person name="Holland P.W.H."/>
            <person name="King N."/>
            <person name="Lang F.B.F."/>
            <person name="Roger A.J."/>
            <person name="Ruiz-Trillo I."/>
            <person name="Young S.K."/>
            <person name="Zeng Q."/>
            <person name="Gargeya S."/>
            <person name="Fitzgerald M."/>
            <person name="Haas B."/>
            <person name="Abouelleil A."/>
            <person name="Alvarado L."/>
            <person name="Arachchi H.M."/>
            <person name="Berlin A."/>
            <person name="Chapman S.B."/>
            <person name="Gearin G."/>
            <person name="Goldberg J."/>
            <person name="Griggs A."/>
            <person name="Gujja S."/>
            <person name="Hansen M."/>
            <person name="Heiman D."/>
            <person name="Howarth C."/>
            <person name="Larimer J."/>
            <person name="Lui A."/>
            <person name="MacDonald P.J.P."/>
            <person name="McCowen C."/>
            <person name="Montmayeur A."/>
            <person name="Murphy C."/>
            <person name="Neiman D."/>
            <person name="Pearson M."/>
            <person name="Priest M."/>
            <person name="Roberts A."/>
            <person name="Saif S."/>
            <person name="Shea T."/>
            <person name="Sisk P."/>
            <person name="Stolte C."/>
            <person name="Sykes S."/>
            <person name="Wortman J."/>
            <person name="Nusbaum C."/>
            <person name="Birren B."/>
        </authorList>
    </citation>
    <scope>NUCLEOTIDE SEQUENCE [LARGE SCALE GENOMIC DNA]</scope>
    <source>
        <strain evidence="2 3">ATCC 38327</strain>
    </source>
</reference>
<dbReference type="AlphaFoldDB" id="A0A0L0T759"/>
<reference evidence="3" key="2">
    <citation type="submission" date="2009-11" db="EMBL/GenBank/DDBJ databases">
        <title>The Genome Sequence of Allomyces macrogynus strain ATCC 38327.</title>
        <authorList>
            <consortium name="The Broad Institute Genome Sequencing Platform"/>
            <person name="Russ C."/>
            <person name="Cuomo C."/>
            <person name="Shea T."/>
            <person name="Young S.K."/>
            <person name="Zeng Q."/>
            <person name="Koehrsen M."/>
            <person name="Haas B."/>
            <person name="Borodovsky M."/>
            <person name="Guigo R."/>
            <person name="Alvarado L."/>
            <person name="Berlin A."/>
            <person name="Borenstein D."/>
            <person name="Chen Z."/>
            <person name="Engels R."/>
            <person name="Freedman E."/>
            <person name="Gellesch M."/>
            <person name="Goldberg J."/>
            <person name="Griggs A."/>
            <person name="Gujja S."/>
            <person name="Heiman D."/>
            <person name="Hepburn T."/>
            <person name="Howarth C."/>
            <person name="Jen D."/>
            <person name="Larson L."/>
            <person name="Lewis B."/>
            <person name="Mehta T."/>
            <person name="Park D."/>
            <person name="Pearson M."/>
            <person name="Roberts A."/>
            <person name="Saif S."/>
            <person name="Shenoy N."/>
            <person name="Sisk P."/>
            <person name="Stolte C."/>
            <person name="Sykes S."/>
            <person name="Walk T."/>
            <person name="White J."/>
            <person name="Yandava C."/>
            <person name="Burger G."/>
            <person name="Gray M.W."/>
            <person name="Holland P.W.H."/>
            <person name="King N."/>
            <person name="Lang F.B.F."/>
            <person name="Roger A.J."/>
            <person name="Ruiz-Trillo I."/>
            <person name="Lander E."/>
            <person name="Nusbaum C."/>
        </authorList>
    </citation>
    <scope>NUCLEOTIDE SEQUENCE [LARGE SCALE GENOMIC DNA]</scope>
    <source>
        <strain evidence="3">ATCC 38327</strain>
    </source>
</reference>
<evidence type="ECO:0000313" key="2">
    <source>
        <dbReference type="EMBL" id="KNE70643.1"/>
    </source>
</evidence>
<proteinExistence type="predicted"/>
<feature type="compositionally biased region" description="Pro residues" evidence="1">
    <location>
        <begin position="129"/>
        <end position="146"/>
    </location>
</feature>
<gene>
    <name evidence="2" type="ORF">AMAG_15399</name>
</gene>